<name>L1IVQ9_GUITC</name>
<accession>L1IVQ9</accession>
<dbReference type="HOGENOM" id="CLU_1317636_0_0_1"/>
<sequence length="209" mass="24035">MFCDEQCERMEVKTFMRIRTQLYSGKTIQEVRSSFSRVKFYLSQEKMSGTVSNNEEPEFKPFGLPKLSEFPSEANERDEHVEEVLRTVNTVFKAFADCDHALFSKFVDDECRFVRTGVAETGEPDVTAFPKAYFVNTLQKTKPGVLSEELEQPFVQMRDNLLAHVWCRYTLAVAGTVKYKGVKSIQLRNTSLGWRVRQNIVSVCDTIDS</sequence>
<dbReference type="PaxDb" id="55529-EKX40333"/>
<dbReference type="SUPFAM" id="SSF54427">
    <property type="entry name" value="NTF2-like"/>
    <property type="match status" value="1"/>
</dbReference>
<reference evidence="1 3" key="1">
    <citation type="journal article" date="2012" name="Nature">
        <title>Algal genomes reveal evolutionary mosaicism and the fate of nucleomorphs.</title>
        <authorList>
            <consortium name="DOE Joint Genome Institute"/>
            <person name="Curtis B.A."/>
            <person name="Tanifuji G."/>
            <person name="Burki F."/>
            <person name="Gruber A."/>
            <person name="Irimia M."/>
            <person name="Maruyama S."/>
            <person name="Arias M.C."/>
            <person name="Ball S.G."/>
            <person name="Gile G.H."/>
            <person name="Hirakawa Y."/>
            <person name="Hopkins J.F."/>
            <person name="Kuo A."/>
            <person name="Rensing S.A."/>
            <person name="Schmutz J."/>
            <person name="Symeonidi A."/>
            <person name="Elias M."/>
            <person name="Eveleigh R.J."/>
            <person name="Herman E.K."/>
            <person name="Klute M.J."/>
            <person name="Nakayama T."/>
            <person name="Obornik M."/>
            <person name="Reyes-Prieto A."/>
            <person name="Armbrust E.V."/>
            <person name="Aves S.J."/>
            <person name="Beiko R.G."/>
            <person name="Coutinho P."/>
            <person name="Dacks J.B."/>
            <person name="Durnford D.G."/>
            <person name="Fast N.M."/>
            <person name="Green B.R."/>
            <person name="Grisdale C.J."/>
            <person name="Hempel F."/>
            <person name="Henrissat B."/>
            <person name="Hoppner M.P."/>
            <person name="Ishida K."/>
            <person name="Kim E."/>
            <person name="Koreny L."/>
            <person name="Kroth P.G."/>
            <person name="Liu Y."/>
            <person name="Malik S.B."/>
            <person name="Maier U.G."/>
            <person name="McRose D."/>
            <person name="Mock T."/>
            <person name="Neilson J.A."/>
            <person name="Onodera N.T."/>
            <person name="Poole A.M."/>
            <person name="Pritham E.J."/>
            <person name="Richards T.A."/>
            <person name="Rocap G."/>
            <person name="Roy S.W."/>
            <person name="Sarai C."/>
            <person name="Schaack S."/>
            <person name="Shirato S."/>
            <person name="Slamovits C.H."/>
            <person name="Spencer D.F."/>
            <person name="Suzuki S."/>
            <person name="Worden A.Z."/>
            <person name="Zauner S."/>
            <person name="Barry K."/>
            <person name="Bell C."/>
            <person name="Bharti A.K."/>
            <person name="Crow J.A."/>
            <person name="Grimwood J."/>
            <person name="Kramer R."/>
            <person name="Lindquist E."/>
            <person name="Lucas S."/>
            <person name="Salamov A."/>
            <person name="McFadden G.I."/>
            <person name="Lane C.E."/>
            <person name="Keeling P.J."/>
            <person name="Gray M.W."/>
            <person name="Grigoriev I.V."/>
            <person name="Archibald J.M."/>
        </authorList>
    </citation>
    <scope>NUCLEOTIDE SEQUENCE</scope>
    <source>
        <strain evidence="1 3">CCMP2712</strain>
    </source>
</reference>
<evidence type="ECO:0008006" key="4">
    <source>
        <dbReference type="Google" id="ProtNLM"/>
    </source>
</evidence>
<proteinExistence type="predicted"/>
<dbReference type="AlphaFoldDB" id="L1IVQ9"/>
<dbReference type="EMBL" id="JH993032">
    <property type="protein sequence ID" value="EKX40333.1"/>
    <property type="molecule type" value="Genomic_DNA"/>
</dbReference>
<dbReference type="GeneID" id="17297142"/>
<evidence type="ECO:0000313" key="2">
    <source>
        <dbReference type="EnsemblProtists" id="EKX40333"/>
    </source>
</evidence>
<evidence type="ECO:0000313" key="1">
    <source>
        <dbReference type="EMBL" id="EKX40333.1"/>
    </source>
</evidence>
<reference evidence="3" key="2">
    <citation type="submission" date="2012-11" db="EMBL/GenBank/DDBJ databases">
        <authorList>
            <person name="Kuo A."/>
            <person name="Curtis B.A."/>
            <person name="Tanifuji G."/>
            <person name="Burki F."/>
            <person name="Gruber A."/>
            <person name="Irimia M."/>
            <person name="Maruyama S."/>
            <person name="Arias M.C."/>
            <person name="Ball S.G."/>
            <person name="Gile G.H."/>
            <person name="Hirakawa Y."/>
            <person name="Hopkins J.F."/>
            <person name="Rensing S.A."/>
            <person name="Schmutz J."/>
            <person name="Symeonidi A."/>
            <person name="Elias M."/>
            <person name="Eveleigh R.J."/>
            <person name="Herman E.K."/>
            <person name="Klute M.J."/>
            <person name="Nakayama T."/>
            <person name="Obornik M."/>
            <person name="Reyes-Prieto A."/>
            <person name="Armbrust E.V."/>
            <person name="Aves S.J."/>
            <person name="Beiko R.G."/>
            <person name="Coutinho P."/>
            <person name="Dacks J.B."/>
            <person name="Durnford D.G."/>
            <person name="Fast N.M."/>
            <person name="Green B.R."/>
            <person name="Grisdale C."/>
            <person name="Hempe F."/>
            <person name="Henrissat B."/>
            <person name="Hoppner M.P."/>
            <person name="Ishida K.-I."/>
            <person name="Kim E."/>
            <person name="Koreny L."/>
            <person name="Kroth P.G."/>
            <person name="Liu Y."/>
            <person name="Malik S.-B."/>
            <person name="Maier U.G."/>
            <person name="McRose D."/>
            <person name="Mock T."/>
            <person name="Neilson J.A."/>
            <person name="Onodera N.T."/>
            <person name="Poole A.M."/>
            <person name="Pritham E.J."/>
            <person name="Richards T.A."/>
            <person name="Rocap G."/>
            <person name="Roy S.W."/>
            <person name="Sarai C."/>
            <person name="Schaack S."/>
            <person name="Shirato S."/>
            <person name="Slamovits C.H."/>
            <person name="Spencer D.F."/>
            <person name="Suzuki S."/>
            <person name="Worden A.Z."/>
            <person name="Zauner S."/>
            <person name="Barry K."/>
            <person name="Bell C."/>
            <person name="Bharti A.K."/>
            <person name="Crow J.A."/>
            <person name="Grimwood J."/>
            <person name="Kramer R."/>
            <person name="Lindquist E."/>
            <person name="Lucas S."/>
            <person name="Salamov A."/>
            <person name="McFadden G.I."/>
            <person name="Lane C.E."/>
            <person name="Keeling P.J."/>
            <person name="Gray M.W."/>
            <person name="Grigoriev I.V."/>
            <person name="Archibald J.M."/>
        </authorList>
    </citation>
    <scope>NUCLEOTIDE SEQUENCE</scope>
    <source>
        <strain evidence="3">CCMP2712</strain>
    </source>
</reference>
<gene>
    <name evidence="1" type="ORF">GUITHDRAFT_113570</name>
</gene>
<dbReference type="RefSeq" id="XP_005827313.1">
    <property type="nucleotide sequence ID" value="XM_005827256.1"/>
</dbReference>
<keyword evidence="3" id="KW-1185">Reference proteome</keyword>
<dbReference type="EnsemblProtists" id="EKX40333">
    <property type="protein sequence ID" value="EKX40333"/>
    <property type="gene ID" value="GUITHDRAFT_113570"/>
</dbReference>
<organism evidence="1">
    <name type="scientific">Guillardia theta (strain CCMP2712)</name>
    <name type="common">Cryptophyte</name>
    <dbReference type="NCBI Taxonomy" id="905079"/>
    <lineage>
        <taxon>Eukaryota</taxon>
        <taxon>Cryptophyceae</taxon>
        <taxon>Pyrenomonadales</taxon>
        <taxon>Geminigeraceae</taxon>
        <taxon>Guillardia</taxon>
    </lineage>
</organism>
<dbReference type="Proteomes" id="UP000011087">
    <property type="component" value="Unassembled WGS sequence"/>
</dbReference>
<protein>
    <recommendedName>
        <fullName evidence="4">SnoaL-like domain-containing protein</fullName>
    </recommendedName>
</protein>
<dbReference type="Gene3D" id="3.10.450.50">
    <property type="match status" value="1"/>
</dbReference>
<evidence type="ECO:0000313" key="3">
    <source>
        <dbReference type="Proteomes" id="UP000011087"/>
    </source>
</evidence>
<dbReference type="KEGG" id="gtt:GUITHDRAFT_113570"/>
<dbReference type="InterPro" id="IPR032710">
    <property type="entry name" value="NTF2-like_dom_sf"/>
</dbReference>
<reference evidence="2" key="3">
    <citation type="submission" date="2016-03" db="UniProtKB">
        <authorList>
            <consortium name="EnsemblProtists"/>
        </authorList>
    </citation>
    <scope>IDENTIFICATION</scope>
</reference>